<keyword evidence="2" id="KW-1185">Reference proteome</keyword>
<reference evidence="1 2" key="1">
    <citation type="submission" date="2018-11" db="EMBL/GenBank/DDBJ databases">
        <title>Genomes From Bacteria Associated with the Canine Oral Cavity: a Test Case for Automated Genome-Based Taxonomic Assignment.</title>
        <authorList>
            <person name="Coil D.A."/>
            <person name="Jospin G."/>
            <person name="Darling A.E."/>
            <person name="Wallis C."/>
            <person name="Davis I.J."/>
            <person name="Harris S."/>
            <person name="Eisen J.A."/>
            <person name="Holcombe L.J."/>
            <person name="O'Flynn C."/>
        </authorList>
    </citation>
    <scope>NUCLEOTIDE SEQUENCE [LARGE SCALE GENOMIC DNA]</scope>
    <source>
        <strain evidence="1 2">OH1047_COT-310</strain>
    </source>
</reference>
<name>A0A3P2AEH9_9BACE</name>
<gene>
    <name evidence="1" type="ORF">EII33_03620</name>
</gene>
<dbReference type="RefSeq" id="WP_125238577.1">
    <property type="nucleotide sequence ID" value="NZ_RQYF01000009.1"/>
</dbReference>
<accession>A0A3P2AEH9</accession>
<comment type="caution">
    <text evidence="1">The sequence shown here is derived from an EMBL/GenBank/DDBJ whole genome shotgun (WGS) entry which is preliminary data.</text>
</comment>
<sequence length="162" mass="18783">MEFITAATIFLASLNVSQKDCDFAYNVETTDHAVTSQVVYKKDEGKYLSHHLKYNYTYDELQRLKKKEVLKWNTLSGKWEQSHCLNYVYDMLGYSIEYALWNEKEGEYTDATAKQIYDESASGIITVVSYKWNKSDSNWVVQNNTVMMNAGRNLLSSLELNP</sequence>
<proteinExistence type="predicted"/>
<dbReference type="Gene3D" id="2.40.128.720">
    <property type="match status" value="1"/>
</dbReference>
<dbReference type="InterPro" id="IPR024339">
    <property type="entry name" value="DUF3836"/>
</dbReference>
<dbReference type="Pfam" id="PF12930">
    <property type="entry name" value="DUF3836"/>
    <property type="match status" value="1"/>
</dbReference>
<protein>
    <submittedName>
        <fullName evidence="1">DUF3836 domain-containing protein</fullName>
    </submittedName>
</protein>
<organism evidence="1 2">
    <name type="scientific">Prevotella heparinolytica</name>
    <dbReference type="NCBI Taxonomy" id="28113"/>
    <lineage>
        <taxon>Bacteria</taxon>
        <taxon>Pseudomonadati</taxon>
        <taxon>Bacteroidota</taxon>
        <taxon>Bacteroidia</taxon>
        <taxon>Bacteroidales</taxon>
        <taxon>Bacteroidaceae</taxon>
        <taxon>Bacteroides</taxon>
    </lineage>
</organism>
<dbReference type="Proteomes" id="UP000279562">
    <property type="component" value="Unassembled WGS sequence"/>
</dbReference>
<evidence type="ECO:0000313" key="1">
    <source>
        <dbReference type="EMBL" id="RRD92580.1"/>
    </source>
</evidence>
<evidence type="ECO:0000313" key="2">
    <source>
        <dbReference type="Proteomes" id="UP000279562"/>
    </source>
</evidence>
<dbReference type="AlphaFoldDB" id="A0A3P2AEH9"/>
<dbReference type="EMBL" id="RQYF01000009">
    <property type="protein sequence ID" value="RRD92580.1"/>
    <property type="molecule type" value="Genomic_DNA"/>
</dbReference>